<dbReference type="Proteomes" id="UP000231602">
    <property type="component" value="Unassembled WGS sequence"/>
</dbReference>
<dbReference type="EMBL" id="PCXV01000010">
    <property type="protein sequence ID" value="PIR44312.1"/>
    <property type="molecule type" value="Genomic_DNA"/>
</dbReference>
<evidence type="ECO:0008006" key="3">
    <source>
        <dbReference type="Google" id="ProtNLM"/>
    </source>
</evidence>
<comment type="caution">
    <text evidence="1">The sequence shown here is derived from an EMBL/GenBank/DDBJ whole genome shotgun (WGS) entry which is preliminary data.</text>
</comment>
<name>A0A2H0RCN8_9BACT</name>
<gene>
    <name evidence="1" type="ORF">COV23_00490</name>
</gene>
<evidence type="ECO:0000313" key="1">
    <source>
        <dbReference type="EMBL" id="PIR44312.1"/>
    </source>
</evidence>
<sequence length="120" mass="14089">MVGIKMVLLKKQKPFHWTSHAKSKMMFYRLSESRIRRALHSPNRIEEGIAPDTIAIMQPLTIKGKMENGKRKEVWSQEIWVMIEETKKERRIISVWRYPGMTKAGEPLPEEILRGITELS</sequence>
<dbReference type="AlphaFoldDB" id="A0A2H0RCN8"/>
<accession>A0A2H0RCN8</accession>
<proteinExistence type="predicted"/>
<protein>
    <recommendedName>
        <fullName evidence="3">DUF4258 domain-containing protein</fullName>
    </recommendedName>
</protein>
<evidence type="ECO:0000313" key="2">
    <source>
        <dbReference type="Proteomes" id="UP000231602"/>
    </source>
</evidence>
<reference evidence="1 2" key="1">
    <citation type="submission" date="2017-09" db="EMBL/GenBank/DDBJ databases">
        <title>Depth-based differentiation of microbial function through sediment-hosted aquifers and enrichment of novel symbionts in the deep terrestrial subsurface.</title>
        <authorList>
            <person name="Probst A.J."/>
            <person name="Ladd B."/>
            <person name="Jarett J.K."/>
            <person name="Geller-Mcgrath D.E."/>
            <person name="Sieber C.M."/>
            <person name="Emerson J.B."/>
            <person name="Anantharaman K."/>
            <person name="Thomas B.C."/>
            <person name="Malmstrom R."/>
            <person name="Stieglmeier M."/>
            <person name="Klingl A."/>
            <person name="Woyke T."/>
            <person name="Ryan C.M."/>
            <person name="Banfield J.F."/>
        </authorList>
    </citation>
    <scope>NUCLEOTIDE SEQUENCE [LARGE SCALE GENOMIC DNA]</scope>
    <source>
        <strain evidence="1">CG10_big_fil_rev_8_21_14_0_10_31_9</strain>
    </source>
</reference>
<organism evidence="1 2">
    <name type="scientific">Candidatus Wolfebacteria bacterium CG10_big_fil_rev_8_21_14_0_10_31_9</name>
    <dbReference type="NCBI Taxonomy" id="1975070"/>
    <lineage>
        <taxon>Bacteria</taxon>
        <taxon>Candidatus Wolfeibacteriota</taxon>
    </lineage>
</organism>